<feature type="compositionally biased region" description="Low complexity" evidence="1">
    <location>
        <begin position="354"/>
        <end position="367"/>
    </location>
</feature>
<proteinExistence type="predicted"/>
<keyword evidence="2" id="KW-0812">Transmembrane</keyword>
<accession>A0A7Y9QV55</accession>
<feature type="domain" description="YhdP central" evidence="3">
    <location>
        <begin position="21"/>
        <end position="1379"/>
    </location>
</feature>
<dbReference type="PANTHER" id="PTHR38690:SF1">
    <property type="entry name" value="PROTEASE"/>
    <property type="match status" value="1"/>
</dbReference>
<reference evidence="4 5" key="1">
    <citation type="submission" date="2020-07" db="EMBL/GenBank/DDBJ databases">
        <title>Genomic Encyclopedia of Archaeal and Bacterial Type Strains, Phase II (KMG-II): from individual species to whole genera.</title>
        <authorList>
            <person name="Goeker M."/>
        </authorList>
    </citation>
    <scope>NUCLEOTIDE SEQUENCE [LARGE SCALE GENOMIC DNA]</scope>
    <source>
        <strain evidence="4 5">DSM 21226</strain>
    </source>
</reference>
<sequence length="1402" mass="151585">MPVVPWSSDLLHWSRRAGGMVLRVAFWSIAAVAALTLTAWLILQWGILPRLDTWRPGLETWASRSLGMDVRLGALQVTGDAWAPVVTLSDLRMVDPHGHEALRLARVEAVITPGSLLPRSLTRWWPHVQRLELDALHLALRRDRRGQIFLAGLPLERTDARNEDGRVADWLFSQAEIRLRGASLSWHDEQRGADPLVLTGVDLDLRNPVGRHVLRLSATPPEGWGSRFFASAEMARPLRSLLSMTGLQHPGDWRQWAGVVQADWPLVDVSQLRRHVDLPFDLMEGRGRLATRIDVAQGRLTGATADLQLQAVTLRLARGLPPVALRRIAGQLEVRHGDQGSVVRARQLSFQSQPPADATASTATPDPSLWPATDLELRLDGPAGAWTGGAFKASLVDLGLLAQSAAHVPLAGPMRRLLDATRPRGQLRQFAYEWAGDPERPTRWRARGAADALSLAAEPATTALTSTATPGRPGMHGGHVRFDVTDLGGQADLRIAQGDLEFPGVFEQPRVALDRLQADVRWTLQRPAAAPAGTRPAIEVHVRRAVFDTADGAGEFSGRWHTGPTAGPVFGPAGWLPGRIDLEARVHQIHADRIHRYLPLGIAGSVRDYLRAALVAGSAREVHARVRGPVLDFPYTRPGQGEFAIAGRFEQVTFDAVPDSTWPRYTDGAGHLVVQGHQLRLLQTRARLGQTGSGQFALEDIEGGIDQLAHDPVLRLTGLGHGTTADALQYLRDSPLDGWLDHAFLPARGDGQTRLALQIAVPLQQARDTTVAGRVDLSETRLQMRPDVPALEAVQARLEFTERQFHLTQGSAQVAGGRFAFDGHLDEAGVLRFAGQGHATAQGLRDLGAIDPVVRLAHQFDGQADYRLQLALTPGGPTVQVDSDLVGLASRLPAPLNKPAAQPVVLRVRLQPQAQAASPATATLLEIDARTAAAPLLSTRLLHDGDPVNGGLRGQIRIGSAEQGPSPDKGIDIGIALPRLSLDDWQTWLQRARQAGHLPSVDHPGAPDEAHGLPLHQIRLQVADLATHGHRLTGVDATLQPSGTPVRTWTGTIEADQLAGRITLRTATPQTPATLQARLGRLALPWPTAPLAESIARPEPGAEPLPGLDVVVEDLVFGGRHLGRLELQGGPNPDTRLPTVVNGEWRLNQLALTRPEARLSAVGVWDPADREGATGTGTSRLTFRLDVDDGGRWLDQLGWTGLLEGGRGYLGGQLRWPGPPTALTLAQLGGTVRLDVDNGQFLQAEPGAGRLFGALNLQSLPRRLSLDFRDLYQKGFSFDRIDGDVQIRLGAADTHNLRVRGVQAMVLAEGSASLTSATQDLRVWIVPDLNAGAASLAYAVINPAVGLGTLVTQWLLQRPLTEAATREYRVTGPWGAPQITPVDRSPLPTSMPLPLTRKDRSP</sequence>
<evidence type="ECO:0000256" key="1">
    <source>
        <dbReference type="SAM" id="MobiDB-lite"/>
    </source>
</evidence>
<feature type="region of interest" description="Disordered" evidence="1">
    <location>
        <begin position="1375"/>
        <end position="1402"/>
    </location>
</feature>
<feature type="region of interest" description="Disordered" evidence="1">
    <location>
        <begin position="349"/>
        <end position="369"/>
    </location>
</feature>
<dbReference type="NCBIfam" id="TIGR02099">
    <property type="entry name" value="YhdP family protein"/>
    <property type="match status" value="1"/>
</dbReference>
<dbReference type="InterPro" id="IPR011836">
    <property type="entry name" value="YhdP"/>
</dbReference>
<evidence type="ECO:0000259" key="3">
    <source>
        <dbReference type="Pfam" id="PF13116"/>
    </source>
</evidence>
<dbReference type="Proteomes" id="UP000518288">
    <property type="component" value="Unassembled WGS sequence"/>
</dbReference>
<evidence type="ECO:0000313" key="5">
    <source>
        <dbReference type="Proteomes" id="UP000518288"/>
    </source>
</evidence>
<dbReference type="RefSeq" id="WP_179632917.1">
    <property type="nucleotide sequence ID" value="NZ_JACCFH010000001.1"/>
</dbReference>
<dbReference type="Pfam" id="PF13116">
    <property type="entry name" value="YhdP"/>
    <property type="match status" value="1"/>
</dbReference>
<dbReference type="InterPro" id="IPR025263">
    <property type="entry name" value="YhdP_central"/>
</dbReference>
<feature type="compositionally biased region" description="Low complexity" evidence="1">
    <location>
        <begin position="1385"/>
        <end position="1395"/>
    </location>
</feature>
<evidence type="ECO:0000313" key="4">
    <source>
        <dbReference type="EMBL" id="NYG31975.1"/>
    </source>
</evidence>
<evidence type="ECO:0000256" key="2">
    <source>
        <dbReference type="SAM" id="Phobius"/>
    </source>
</evidence>
<comment type="caution">
    <text evidence="4">The sequence shown here is derived from an EMBL/GenBank/DDBJ whole genome shotgun (WGS) entry which is preliminary data.</text>
</comment>
<keyword evidence="5" id="KW-1185">Reference proteome</keyword>
<dbReference type="PANTHER" id="PTHR38690">
    <property type="entry name" value="PROTEASE-RELATED"/>
    <property type="match status" value="1"/>
</dbReference>
<dbReference type="EMBL" id="JACCFH010000001">
    <property type="protein sequence ID" value="NYG31975.1"/>
    <property type="molecule type" value="Genomic_DNA"/>
</dbReference>
<keyword evidence="2" id="KW-0472">Membrane</keyword>
<organism evidence="4 5">
    <name type="scientific">Sphaerotilus montanus</name>
    <dbReference type="NCBI Taxonomy" id="522889"/>
    <lineage>
        <taxon>Bacteria</taxon>
        <taxon>Pseudomonadati</taxon>
        <taxon>Pseudomonadota</taxon>
        <taxon>Betaproteobacteria</taxon>
        <taxon>Burkholderiales</taxon>
        <taxon>Sphaerotilaceae</taxon>
        <taxon>Sphaerotilus</taxon>
    </lineage>
</organism>
<keyword evidence="2" id="KW-1133">Transmembrane helix</keyword>
<feature type="transmembrane region" description="Helical" evidence="2">
    <location>
        <begin position="21"/>
        <end position="43"/>
    </location>
</feature>
<gene>
    <name evidence="4" type="ORF">BDD16_000961</name>
</gene>
<protein>
    <submittedName>
        <fullName evidence="4">Uncharacterized protein (TIGR02099 family)</fullName>
    </submittedName>
</protein>
<name>A0A7Y9QV55_9BURK</name>